<sequence>MLPTIKLNRRAPNDVIIGNSIAVHNLLNDADDEEAEQRKIDISGIQFVVPAWLEATEDRVFEFCATVIFAMYHKSGGADAVLILDGVPPVAVLNPCSLAPLQDEKFADIVSDISLRRNASADSNGRKTAANEIKSSAAVGSAVVVLQRTLDRVGMEAFAQAFDIVYAIDYAGSKTRACCLDIYFNAEKYRDGSATYWLQMIQAILCTDALNTKTLNEIDVLDDDMKHHLLSELQPAQFDEDLYNITATQLFQASREEHTDKDSICILEPKNNKQYTFDEVETLSDKIAVSIP</sequence>
<protein>
    <submittedName>
        <fullName evidence="1">Uncharacterized protein</fullName>
    </submittedName>
</protein>
<proteinExistence type="predicted"/>
<dbReference type="VEuPathDB" id="TriTrypDB:BSAL_69570"/>
<reference evidence="2" key="1">
    <citation type="submission" date="2015-09" db="EMBL/GenBank/DDBJ databases">
        <authorList>
            <consortium name="Pathogen Informatics"/>
        </authorList>
    </citation>
    <scope>NUCLEOTIDE SEQUENCE [LARGE SCALE GENOMIC DNA]</scope>
    <source>
        <strain evidence="2">Lake Konstanz</strain>
    </source>
</reference>
<accession>A0A0S4IZ52</accession>
<name>A0A0S4IZ52_BODSA</name>
<evidence type="ECO:0000313" key="2">
    <source>
        <dbReference type="Proteomes" id="UP000051952"/>
    </source>
</evidence>
<gene>
    <name evidence="1" type="ORF">BSAL_69570</name>
</gene>
<dbReference type="EMBL" id="CYKH01000495">
    <property type="protein sequence ID" value="CUG02098.1"/>
    <property type="molecule type" value="Genomic_DNA"/>
</dbReference>
<evidence type="ECO:0000313" key="1">
    <source>
        <dbReference type="EMBL" id="CUG02098.1"/>
    </source>
</evidence>
<dbReference type="Proteomes" id="UP000051952">
    <property type="component" value="Unassembled WGS sequence"/>
</dbReference>
<organism evidence="1 2">
    <name type="scientific">Bodo saltans</name>
    <name type="common">Flagellated protozoan</name>
    <dbReference type="NCBI Taxonomy" id="75058"/>
    <lineage>
        <taxon>Eukaryota</taxon>
        <taxon>Discoba</taxon>
        <taxon>Euglenozoa</taxon>
        <taxon>Kinetoplastea</taxon>
        <taxon>Metakinetoplastina</taxon>
        <taxon>Eubodonida</taxon>
        <taxon>Bodonidae</taxon>
        <taxon>Bodo</taxon>
    </lineage>
</organism>
<keyword evidence="2" id="KW-1185">Reference proteome</keyword>
<dbReference type="AlphaFoldDB" id="A0A0S4IZ52"/>